<evidence type="ECO:0000256" key="2">
    <source>
        <dbReference type="HAMAP-Rule" id="MF_00984"/>
    </source>
</evidence>
<keyword evidence="6" id="KW-1185">Reference proteome</keyword>
<dbReference type="GO" id="GO:0006281">
    <property type="term" value="P:DNA repair"/>
    <property type="evidence" value="ECO:0007669"/>
    <property type="project" value="UniProtKB-UniRule"/>
</dbReference>
<dbReference type="STRING" id="1291734.FD02_GL001743"/>
<keyword evidence="2" id="KW-0235">DNA replication</keyword>
<evidence type="ECO:0000256" key="3">
    <source>
        <dbReference type="RuleBase" id="RU000524"/>
    </source>
</evidence>
<dbReference type="PANTHER" id="PTHR10302:SF27">
    <property type="entry name" value="SINGLE-STRANDED DNA-BINDING PROTEIN"/>
    <property type="match status" value="1"/>
</dbReference>
<evidence type="ECO:0000256" key="1">
    <source>
        <dbReference type="ARBA" id="ARBA00023125"/>
    </source>
</evidence>
<dbReference type="NCBIfam" id="TIGR00621">
    <property type="entry name" value="ssb"/>
    <property type="match status" value="1"/>
</dbReference>
<dbReference type="RefSeq" id="WP_056950095.1">
    <property type="nucleotide sequence ID" value="NZ_AZDJ01000003.1"/>
</dbReference>
<proteinExistence type="inferred from homology"/>
<dbReference type="OrthoDB" id="9809878at2"/>
<dbReference type="InterPro" id="IPR011344">
    <property type="entry name" value="ssDNA-bd"/>
</dbReference>
<dbReference type="GO" id="GO:0006260">
    <property type="term" value="P:DNA replication"/>
    <property type="evidence" value="ECO:0007669"/>
    <property type="project" value="UniProtKB-UniRule"/>
</dbReference>
<dbReference type="EMBL" id="AZDJ01000003">
    <property type="protein sequence ID" value="KRK73912.1"/>
    <property type="molecule type" value="Genomic_DNA"/>
</dbReference>
<accession>A0A0R1JS17</accession>
<feature type="compositionally biased region" description="Low complexity" evidence="4">
    <location>
        <begin position="145"/>
        <end position="179"/>
    </location>
</feature>
<dbReference type="Gene3D" id="2.40.50.140">
    <property type="entry name" value="Nucleic acid-binding proteins"/>
    <property type="match status" value="1"/>
</dbReference>
<evidence type="ECO:0000313" key="5">
    <source>
        <dbReference type="EMBL" id="KRK73912.1"/>
    </source>
</evidence>
<protein>
    <recommendedName>
        <fullName evidence="2 3">Single-stranded DNA-binding protein</fullName>
        <shortName evidence="2">SSB</shortName>
    </recommendedName>
</protein>
<keyword evidence="1 2" id="KW-0238">DNA-binding</keyword>
<dbReference type="CDD" id="cd04496">
    <property type="entry name" value="SSB_OBF"/>
    <property type="match status" value="1"/>
</dbReference>
<reference evidence="5 6" key="1">
    <citation type="journal article" date="2015" name="Genome Announc.">
        <title>Expanding the biotechnology potential of lactobacilli through comparative genomics of 213 strains and associated genera.</title>
        <authorList>
            <person name="Sun Z."/>
            <person name="Harris H.M."/>
            <person name="McCann A."/>
            <person name="Guo C."/>
            <person name="Argimon S."/>
            <person name="Zhang W."/>
            <person name="Yang X."/>
            <person name="Jeffery I.B."/>
            <person name="Cooney J.C."/>
            <person name="Kagawa T.F."/>
            <person name="Liu W."/>
            <person name="Song Y."/>
            <person name="Salvetti E."/>
            <person name="Wrobel A."/>
            <person name="Rasinkangas P."/>
            <person name="Parkhill J."/>
            <person name="Rea M.C."/>
            <person name="O'Sullivan O."/>
            <person name="Ritari J."/>
            <person name="Douillard F.P."/>
            <person name="Paul Ross R."/>
            <person name="Yang R."/>
            <person name="Briner A.E."/>
            <person name="Felis G.E."/>
            <person name="de Vos W.M."/>
            <person name="Barrangou R."/>
            <person name="Klaenhammer T.R."/>
            <person name="Caufield P.W."/>
            <person name="Cui Y."/>
            <person name="Zhang H."/>
            <person name="O'Toole P.W."/>
        </authorList>
    </citation>
    <scope>NUCLEOTIDE SEQUENCE [LARGE SCALE GENOMIC DNA]</scope>
    <source>
        <strain evidence="5 6">JCM 17158</strain>
    </source>
</reference>
<dbReference type="AlphaFoldDB" id="A0A0R1JS17"/>
<dbReference type="InterPro" id="IPR000424">
    <property type="entry name" value="Primosome_PriB/ssb"/>
</dbReference>
<dbReference type="SUPFAM" id="SSF50249">
    <property type="entry name" value="Nucleic acid-binding proteins"/>
    <property type="match status" value="1"/>
</dbReference>
<sequence length="198" mass="21292">MINSVSLTGRLTREVDLRYTQSGTAVGTFTIAVDRQFTNAQGERETDFINCVIWRKSAENFSNFTRKGSMVGVQGHIQTRNYENNQGQRVYVTEVVVENFALLESRAVTEARPSEPAGSNPQAAGQGNFGGGNQFGGQSAPNFGNQQPQANRPAPQSQSNFQQPAANSGANNTAAANSSDPFADNGQPIDISDDDLPF</sequence>
<dbReference type="PANTHER" id="PTHR10302">
    <property type="entry name" value="SINGLE-STRANDED DNA-BINDING PROTEIN"/>
    <property type="match status" value="1"/>
</dbReference>
<keyword evidence="2" id="KW-0227">DNA damage</keyword>
<evidence type="ECO:0000256" key="4">
    <source>
        <dbReference type="SAM" id="MobiDB-lite"/>
    </source>
</evidence>
<keyword evidence="2" id="KW-0234">DNA repair</keyword>
<gene>
    <name evidence="5" type="ORF">FD02_GL001743</name>
</gene>
<dbReference type="GO" id="GO:0006310">
    <property type="term" value="P:DNA recombination"/>
    <property type="evidence" value="ECO:0007669"/>
    <property type="project" value="UniProtKB-UniRule"/>
</dbReference>
<dbReference type="Proteomes" id="UP000051804">
    <property type="component" value="Unassembled WGS sequence"/>
</dbReference>
<comment type="subunit">
    <text evidence="2">Homotetramer.</text>
</comment>
<dbReference type="InterPro" id="IPR012340">
    <property type="entry name" value="NA-bd_OB-fold"/>
</dbReference>
<organism evidence="5 6">
    <name type="scientific">Lacticaseibacillus nasuensis JCM 17158</name>
    <dbReference type="NCBI Taxonomy" id="1291734"/>
    <lineage>
        <taxon>Bacteria</taxon>
        <taxon>Bacillati</taxon>
        <taxon>Bacillota</taxon>
        <taxon>Bacilli</taxon>
        <taxon>Lactobacillales</taxon>
        <taxon>Lactobacillaceae</taxon>
        <taxon>Lacticaseibacillus</taxon>
    </lineage>
</organism>
<evidence type="ECO:0000313" key="6">
    <source>
        <dbReference type="Proteomes" id="UP000051804"/>
    </source>
</evidence>
<comment type="caution">
    <text evidence="5">The sequence shown here is derived from an EMBL/GenBank/DDBJ whole genome shotgun (WGS) entry which is preliminary data.</text>
</comment>
<dbReference type="PATRIC" id="fig|1291734.4.peg.1793"/>
<dbReference type="GO" id="GO:0009295">
    <property type="term" value="C:nucleoid"/>
    <property type="evidence" value="ECO:0007669"/>
    <property type="project" value="TreeGrafter"/>
</dbReference>
<comment type="function">
    <text evidence="2">Plays an important role in DNA replication, recombination and repair. Binds to ssDNA and to an array of partner proteins to recruit them to their sites of action during DNA metabolism.</text>
</comment>
<name>A0A0R1JS17_9LACO</name>
<feature type="region of interest" description="Disordered" evidence="4">
    <location>
        <begin position="108"/>
        <end position="198"/>
    </location>
</feature>
<comment type="caution">
    <text evidence="2">Lacks conserved residue(s) required for the propagation of feature annotation.</text>
</comment>
<dbReference type="GO" id="GO:0003697">
    <property type="term" value="F:single-stranded DNA binding"/>
    <property type="evidence" value="ECO:0007669"/>
    <property type="project" value="UniProtKB-UniRule"/>
</dbReference>
<dbReference type="Pfam" id="PF00436">
    <property type="entry name" value="SSB"/>
    <property type="match status" value="1"/>
</dbReference>
<keyword evidence="2" id="KW-0233">DNA recombination</keyword>
<dbReference type="HAMAP" id="MF_00984">
    <property type="entry name" value="SSB"/>
    <property type="match status" value="1"/>
</dbReference>
<dbReference type="PROSITE" id="PS50935">
    <property type="entry name" value="SSB"/>
    <property type="match status" value="1"/>
</dbReference>
<feature type="short sequence motif" description="Important for interaction with partner proteins" evidence="2">
    <location>
        <begin position="193"/>
        <end position="198"/>
    </location>
</feature>